<reference evidence="3" key="1">
    <citation type="submission" date="2017-02" db="UniProtKB">
        <authorList>
            <consortium name="WormBaseParasite"/>
        </authorList>
    </citation>
    <scope>IDENTIFICATION</scope>
</reference>
<gene>
    <name evidence="1" type="ORF">BPAG_LOCUS19</name>
</gene>
<dbReference type="Proteomes" id="UP000278627">
    <property type="component" value="Unassembled WGS sequence"/>
</dbReference>
<organism evidence="3">
    <name type="scientific">Brugia pahangi</name>
    <name type="common">Filarial nematode worm</name>
    <dbReference type="NCBI Taxonomy" id="6280"/>
    <lineage>
        <taxon>Eukaryota</taxon>
        <taxon>Metazoa</taxon>
        <taxon>Ecdysozoa</taxon>
        <taxon>Nematoda</taxon>
        <taxon>Chromadorea</taxon>
        <taxon>Rhabditida</taxon>
        <taxon>Spirurina</taxon>
        <taxon>Spiruromorpha</taxon>
        <taxon>Filarioidea</taxon>
        <taxon>Onchocercidae</taxon>
        <taxon>Brugia</taxon>
    </lineage>
</organism>
<accession>A0A0N4SWK6</accession>
<reference evidence="1 2" key="2">
    <citation type="submission" date="2018-11" db="EMBL/GenBank/DDBJ databases">
        <authorList>
            <consortium name="Pathogen Informatics"/>
        </authorList>
    </citation>
    <scope>NUCLEOTIDE SEQUENCE [LARGE SCALE GENOMIC DNA]</scope>
</reference>
<dbReference type="STRING" id="6280.A0A0N4SWK6"/>
<sequence length="88" mass="10960">MTLVENEWRNDRTMKRSRDSFWDSDRWYRDWDDWPLDWPRPGEVVRRIGIVFIVDFVERKRVDLFITGNQCQYQIDKHHPFNIKKCNS</sequence>
<name>A0A0N4SWK6_BRUPA</name>
<evidence type="ECO:0000313" key="3">
    <source>
        <dbReference type="WBParaSite" id="BPAG_0000001801-mRNA-1"/>
    </source>
</evidence>
<evidence type="ECO:0000313" key="1">
    <source>
        <dbReference type="EMBL" id="VDN81205.1"/>
    </source>
</evidence>
<dbReference type="WBParaSite" id="BPAG_0000001801-mRNA-1">
    <property type="protein sequence ID" value="BPAG_0000001801-mRNA-1"/>
    <property type="gene ID" value="BPAG_0000001801"/>
</dbReference>
<proteinExistence type="predicted"/>
<dbReference type="EMBL" id="UZAD01000001">
    <property type="protein sequence ID" value="VDN81205.1"/>
    <property type="molecule type" value="Genomic_DNA"/>
</dbReference>
<protein>
    <submittedName>
        <fullName evidence="3">Galectin</fullName>
    </submittedName>
</protein>
<evidence type="ECO:0000313" key="2">
    <source>
        <dbReference type="Proteomes" id="UP000278627"/>
    </source>
</evidence>
<keyword evidence="2" id="KW-1185">Reference proteome</keyword>
<dbReference type="AlphaFoldDB" id="A0A0N4SWK6"/>